<evidence type="ECO:0000313" key="1">
    <source>
        <dbReference type="EnsemblMetazoa" id="G25639.1:cds"/>
    </source>
</evidence>
<dbReference type="Proteomes" id="UP000005408">
    <property type="component" value="Unassembled WGS sequence"/>
</dbReference>
<evidence type="ECO:0000313" key="2">
    <source>
        <dbReference type="Proteomes" id="UP000005408"/>
    </source>
</evidence>
<sequence>MGRQRSMEIEEFEGRKKPVFDIEAFLKYTGNVEDWLERIEDLVPMTREPSKAYEYKVFEQDYSVPSRSYIDHLTTYIPPRLPIEKPELYTISPESVTLTWKRARVPDKIRDTCNLTYTVEVRNPPNLDWRELVT</sequence>
<dbReference type="SUPFAM" id="SSF49265">
    <property type="entry name" value="Fibronectin type III"/>
    <property type="match status" value="1"/>
</dbReference>
<name>A0A8W8KYW6_MAGGI</name>
<dbReference type="InterPro" id="IPR036116">
    <property type="entry name" value="FN3_sf"/>
</dbReference>
<keyword evidence="2" id="KW-1185">Reference proteome</keyword>
<dbReference type="EnsemblMetazoa" id="G25639.1">
    <property type="protein sequence ID" value="G25639.1:cds"/>
    <property type="gene ID" value="G25639"/>
</dbReference>
<organism evidence="1 2">
    <name type="scientific">Magallana gigas</name>
    <name type="common">Pacific oyster</name>
    <name type="synonym">Crassostrea gigas</name>
    <dbReference type="NCBI Taxonomy" id="29159"/>
    <lineage>
        <taxon>Eukaryota</taxon>
        <taxon>Metazoa</taxon>
        <taxon>Spiralia</taxon>
        <taxon>Lophotrochozoa</taxon>
        <taxon>Mollusca</taxon>
        <taxon>Bivalvia</taxon>
        <taxon>Autobranchia</taxon>
        <taxon>Pteriomorphia</taxon>
        <taxon>Ostreida</taxon>
        <taxon>Ostreoidea</taxon>
        <taxon>Ostreidae</taxon>
        <taxon>Magallana</taxon>
    </lineage>
</organism>
<reference evidence="1" key="1">
    <citation type="submission" date="2022-08" db="UniProtKB">
        <authorList>
            <consortium name="EnsemblMetazoa"/>
        </authorList>
    </citation>
    <scope>IDENTIFICATION</scope>
    <source>
        <strain evidence="1">05x7-T-G4-1.051#20</strain>
    </source>
</reference>
<protein>
    <submittedName>
        <fullName evidence="1">Uncharacterized protein</fullName>
    </submittedName>
</protein>
<proteinExistence type="predicted"/>
<accession>A0A8W8KYW6</accession>
<dbReference type="AlphaFoldDB" id="A0A8W8KYW6"/>